<sequence>MYKNIIIGGDLNCNLLSTNFKANHLRDLMSSISMNIVNTGATYHTATADSRLDVLAVDDSDKILRLTKSDSPFITGHDLMELRLSLGTVFDTKRSIVRRNFKDIDADEFCDCLGSIMNNPRYLERIRIITEADEGQYADGLCAALSDAMTETLDAQAPARVIVVRKPPTQWLSDDLKTRLNTRNTTYRQAKRSGCLLDYTAYRHFRNQLNVDIKRAKNEFHYNSLVKITDSAKLRRELARLGLVKQTQVSPLRFFTPDQLNAYFVSVFKALQPCSRAELVVAVAQIPRPASRPLFKFSAMLPCDIYKLLMTAPLHSYASGSDGIPLHVLRIAWPVASSVITVMFNRSLETSMFPSKWKRTLIRPQSKIRNPQSPFDTRPIANLPELSKILEKIVASQITQYLDEFHLINPRQSAYRSGHNTQSALLRVCDDIKRAINNGHITIMILFDFSKAFDTVPHLQLCIKLKEFGFSDEAIMWIFSYLTGRSQAVVDDVGNLSEWLFTSSGVPQGSVLGPLLFSLYINDIYRVLLHTYHMLFADDV</sequence>
<dbReference type="Pfam" id="PF00078">
    <property type="entry name" value="RVT_1"/>
    <property type="match status" value="1"/>
</dbReference>
<organism evidence="2 3">
    <name type="scientific">Temnothorax curvispinosus</name>
    <dbReference type="NCBI Taxonomy" id="300111"/>
    <lineage>
        <taxon>Eukaryota</taxon>
        <taxon>Metazoa</taxon>
        <taxon>Ecdysozoa</taxon>
        <taxon>Arthropoda</taxon>
        <taxon>Hexapoda</taxon>
        <taxon>Insecta</taxon>
        <taxon>Pterygota</taxon>
        <taxon>Neoptera</taxon>
        <taxon>Endopterygota</taxon>
        <taxon>Hymenoptera</taxon>
        <taxon>Apocrita</taxon>
        <taxon>Aculeata</taxon>
        <taxon>Formicoidea</taxon>
        <taxon>Formicidae</taxon>
        <taxon>Myrmicinae</taxon>
        <taxon>Temnothorax</taxon>
    </lineage>
</organism>
<evidence type="ECO:0000259" key="1">
    <source>
        <dbReference type="PROSITE" id="PS50878"/>
    </source>
</evidence>
<dbReference type="CDD" id="cd01650">
    <property type="entry name" value="RT_nLTR_like"/>
    <property type="match status" value="1"/>
</dbReference>
<dbReference type="Proteomes" id="UP000504618">
    <property type="component" value="Unplaced"/>
</dbReference>
<keyword evidence="2" id="KW-1185">Reference proteome</keyword>
<feature type="domain" description="Reverse transcriptase" evidence="1">
    <location>
        <begin position="346"/>
        <end position="540"/>
    </location>
</feature>
<dbReference type="InterPro" id="IPR000477">
    <property type="entry name" value="RT_dom"/>
</dbReference>
<dbReference type="AlphaFoldDB" id="A0A6J1RCP3"/>
<accession>A0A6J1RCP3</accession>
<dbReference type="PANTHER" id="PTHR47510">
    <property type="entry name" value="REVERSE TRANSCRIPTASE DOMAIN-CONTAINING PROTEIN"/>
    <property type="match status" value="1"/>
</dbReference>
<reference evidence="3" key="1">
    <citation type="submission" date="2025-08" db="UniProtKB">
        <authorList>
            <consortium name="RefSeq"/>
        </authorList>
    </citation>
    <scope>IDENTIFICATION</scope>
    <source>
        <tissue evidence="3">Whole body</tissue>
    </source>
</reference>
<dbReference type="OrthoDB" id="7699805at2759"/>
<dbReference type="SUPFAM" id="SSF56672">
    <property type="entry name" value="DNA/RNA polymerases"/>
    <property type="match status" value="1"/>
</dbReference>
<dbReference type="InterPro" id="IPR043502">
    <property type="entry name" value="DNA/RNA_pol_sf"/>
</dbReference>
<gene>
    <name evidence="3" type="primary">LOC112466659</name>
</gene>
<protein>
    <submittedName>
        <fullName evidence="3">Uncharacterized protein LOC112466659</fullName>
    </submittedName>
</protein>
<evidence type="ECO:0000313" key="3">
    <source>
        <dbReference type="RefSeq" id="XP_024890651.1"/>
    </source>
</evidence>
<dbReference type="GO" id="GO:0071897">
    <property type="term" value="P:DNA biosynthetic process"/>
    <property type="evidence" value="ECO:0007669"/>
    <property type="project" value="UniProtKB-ARBA"/>
</dbReference>
<proteinExistence type="predicted"/>
<dbReference type="PANTHER" id="PTHR47510:SF3">
    <property type="entry name" value="ENDO_EXONUCLEASE_PHOSPHATASE DOMAIN-CONTAINING PROTEIN"/>
    <property type="match status" value="1"/>
</dbReference>
<evidence type="ECO:0000313" key="2">
    <source>
        <dbReference type="Proteomes" id="UP000504618"/>
    </source>
</evidence>
<dbReference type="RefSeq" id="XP_024890651.1">
    <property type="nucleotide sequence ID" value="XM_025034883.1"/>
</dbReference>
<dbReference type="PROSITE" id="PS50878">
    <property type="entry name" value="RT_POL"/>
    <property type="match status" value="1"/>
</dbReference>
<name>A0A6J1RCP3_9HYME</name>
<dbReference type="GeneID" id="112466659"/>